<feature type="chain" id="PRO_5042179114" evidence="1">
    <location>
        <begin position="20"/>
        <end position="216"/>
    </location>
</feature>
<evidence type="ECO:0000313" key="2">
    <source>
        <dbReference type="Proteomes" id="UP000035681"/>
    </source>
</evidence>
<feature type="signal peptide" evidence="1">
    <location>
        <begin position="1"/>
        <end position="19"/>
    </location>
</feature>
<sequence length="216" mass="24295">MSICKFLFSLFFIFLDSESVPKTLLDDEDLYGDFNDNLSFSSSSSSDSIYLRTESNQTFFNFPKNTSTNSLRRDNKSDLDYSFNGSFSSDDEEEENGSIIHSFSFSLPNEEDTFPKHTYQPILVSDDSGIVTNNVTPNNYNTDTSETLKASSSDTFFSSLDIDSFILNCPGVSTDEEDSNESCISEFLDMSDDDIYTVLDNSDGDSYSEYFTTESL</sequence>
<name>A0AAF5D7F5_STRER</name>
<protein>
    <submittedName>
        <fullName evidence="3">Uncharacterized protein</fullName>
    </submittedName>
</protein>
<dbReference type="WBParaSite" id="TCONS_00007528.p1">
    <property type="protein sequence ID" value="TCONS_00007528.p1"/>
    <property type="gene ID" value="XLOC_005558"/>
</dbReference>
<keyword evidence="2" id="KW-1185">Reference proteome</keyword>
<accession>A0AAF5D7F5</accession>
<keyword evidence="1" id="KW-0732">Signal</keyword>
<evidence type="ECO:0000256" key="1">
    <source>
        <dbReference type="SAM" id="SignalP"/>
    </source>
</evidence>
<dbReference type="AlphaFoldDB" id="A0AAF5D7F5"/>
<reference evidence="3" key="1">
    <citation type="submission" date="2024-02" db="UniProtKB">
        <authorList>
            <consortium name="WormBaseParasite"/>
        </authorList>
    </citation>
    <scope>IDENTIFICATION</scope>
</reference>
<dbReference type="Proteomes" id="UP000035681">
    <property type="component" value="Unplaced"/>
</dbReference>
<proteinExistence type="predicted"/>
<organism evidence="2 3">
    <name type="scientific">Strongyloides stercoralis</name>
    <name type="common">Threadworm</name>
    <dbReference type="NCBI Taxonomy" id="6248"/>
    <lineage>
        <taxon>Eukaryota</taxon>
        <taxon>Metazoa</taxon>
        <taxon>Ecdysozoa</taxon>
        <taxon>Nematoda</taxon>
        <taxon>Chromadorea</taxon>
        <taxon>Rhabditida</taxon>
        <taxon>Tylenchina</taxon>
        <taxon>Panagrolaimomorpha</taxon>
        <taxon>Strongyloidoidea</taxon>
        <taxon>Strongyloididae</taxon>
        <taxon>Strongyloides</taxon>
    </lineage>
</organism>
<evidence type="ECO:0000313" key="3">
    <source>
        <dbReference type="WBParaSite" id="TCONS_00007528.p1"/>
    </source>
</evidence>